<protein>
    <submittedName>
        <fullName evidence="1">Uncharacterized protein</fullName>
    </submittedName>
</protein>
<sequence>MMSPITDRLISVPLAALPAGEASDTIAASVSGETQNDLHAKYPAKTAEKNTRMNLKGHIGQRTCYFSGCGGFPGDRTYRKMNENEKCVGGAVGFLKQSCGTVSNANAFGRILCIFWGSQ</sequence>
<dbReference type="EMBL" id="BSYO01000008">
    <property type="protein sequence ID" value="GMH08240.1"/>
    <property type="molecule type" value="Genomic_DNA"/>
</dbReference>
<organism evidence="1 2">
    <name type="scientific">Nepenthes gracilis</name>
    <name type="common">Slender pitcher plant</name>
    <dbReference type="NCBI Taxonomy" id="150966"/>
    <lineage>
        <taxon>Eukaryota</taxon>
        <taxon>Viridiplantae</taxon>
        <taxon>Streptophyta</taxon>
        <taxon>Embryophyta</taxon>
        <taxon>Tracheophyta</taxon>
        <taxon>Spermatophyta</taxon>
        <taxon>Magnoliopsida</taxon>
        <taxon>eudicotyledons</taxon>
        <taxon>Gunneridae</taxon>
        <taxon>Pentapetalae</taxon>
        <taxon>Caryophyllales</taxon>
        <taxon>Nepenthaceae</taxon>
        <taxon>Nepenthes</taxon>
    </lineage>
</organism>
<name>A0AAD3SBS6_NEPGR</name>
<accession>A0AAD3SBS6</accession>
<keyword evidence="2" id="KW-1185">Reference proteome</keyword>
<dbReference type="AlphaFoldDB" id="A0AAD3SBS6"/>
<reference evidence="1" key="1">
    <citation type="submission" date="2023-05" db="EMBL/GenBank/DDBJ databases">
        <title>Nepenthes gracilis genome sequencing.</title>
        <authorList>
            <person name="Fukushima K."/>
        </authorList>
    </citation>
    <scope>NUCLEOTIDE SEQUENCE</scope>
    <source>
        <strain evidence="1">SING2019-196</strain>
    </source>
</reference>
<gene>
    <name evidence="1" type="ORF">Nepgr_010080</name>
</gene>
<proteinExistence type="predicted"/>
<dbReference type="Proteomes" id="UP001279734">
    <property type="component" value="Unassembled WGS sequence"/>
</dbReference>
<evidence type="ECO:0000313" key="2">
    <source>
        <dbReference type="Proteomes" id="UP001279734"/>
    </source>
</evidence>
<comment type="caution">
    <text evidence="1">The sequence shown here is derived from an EMBL/GenBank/DDBJ whole genome shotgun (WGS) entry which is preliminary data.</text>
</comment>
<evidence type="ECO:0000313" key="1">
    <source>
        <dbReference type="EMBL" id="GMH08240.1"/>
    </source>
</evidence>